<evidence type="ECO:0000313" key="1">
    <source>
        <dbReference type="EMBL" id="AFY96565.1"/>
    </source>
</evidence>
<gene>
    <name evidence="1" type="ORF">Cha6605_5708</name>
</gene>
<sequence>MAFIDDLITAFKNEFETFSPLFDDLSFENMSLSNLDRNISLLKSRAITLLNYKAIALLRNISFNIPVILFVSSTFSIPISNHFFKLLEIGIDEEWRGFIIIKLLEAGIDEEWRGFVSEQKYGWSKLGLPKKQIQNKTMISLIALHWGRLKSWMQLLRILSWVKSQLMYK</sequence>
<accession>K9UP15</accession>
<name>K9UP15_CHAP6</name>
<dbReference type="EMBL" id="CP003600">
    <property type="protein sequence ID" value="AFY96565.1"/>
    <property type="molecule type" value="Genomic_DNA"/>
</dbReference>
<dbReference type="RefSeq" id="WP_015162642.1">
    <property type="nucleotide sequence ID" value="NC_019697.1"/>
</dbReference>
<organism evidence="1 2">
    <name type="scientific">Chamaesiphon minutus (strain ATCC 27169 / PCC 6605)</name>
    <dbReference type="NCBI Taxonomy" id="1173020"/>
    <lineage>
        <taxon>Bacteria</taxon>
        <taxon>Bacillati</taxon>
        <taxon>Cyanobacteriota</taxon>
        <taxon>Cyanophyceae</taxon>
        <taxon>Gomontiellales</taxon>
        <taxon>Chamaesiphonaceae</taxon>
        <taxon>Chamaesiphon</taxon>
    </lineage>
</organism>
<dbReference type="KEGG" id="cmp:Cha6605_5708"/>
<keyword evidence="2" id="KW-1185">Reference proteome</keyword>
<dbReference type="OrthoDB" id="9831114at2"/>
<reference evidence="1 2" key="1">
    <citation type="submission" date="2012-05" db="EMBL/GenBank/DDBJ databases">
        <title>Finished chromosome of genome of Chamaesiphon sp. PCC 6605.</title>
        <authorList>
            <consortium name="US DOE Joint Genome Institute"/>
            <person name="Gugger M."/>
            <person name="Coursin T."/>
            <person name="Rippka R."/>
            <person name="Tandeau De Marsac N."/>
            <person name="Huntemann M."/>
            <person name="Wei C.-L."/>
            <person name="Han J."/>
            <person name="Detter J.C."/>
            <person name="Han C."/>
            <person name="Tapia R."/>
            <person name="Chen A."/>
            <person name="Kyrpides N."/>
            <person name="Mavromatis K."/>
            <person name="Markowitz V."/>
            <person name="Szeto E."/>
            <person name="Ivanova N."/>
            <person name="Pagani I."/>
            <person name="Pati A."/>
            <person name="Goodwin L."/>
            <person name="Nordberg H.P."/>
            <person name="Cantor M.N."/>
            <person name="Hua S.X."/>
            <person name="Woyke T."/>
            <person name="Kerfeld C.A."/>
        </authorList>
    </citation>
    <scope>NUCLEOTIDE SEQUENCE [LARGE SCALE GENOMIC DNA]</scope>
    <source>
        <strain evidence="2">ATCC 27169 / PCC 6605</strain>
    </source>
</reference>
<dbReference type="HOGENOM" id="CLU_1575680_0_0_3"/>
<dbReference type="Proteomes" id="UP000010366">
    <property type="component" value="Chromosome"/>
</dbReference>
<proteinExistence type="predicted"/>
<evidence type="ECO:0000313" key="2">
    <source>
        <dbReference type="Proteomes" id="UP000010366"/>
    </source>
</evidence>
<dbReference type="STRING" id="1173020.Cha6605_5708"/>
<protein>
    <submittedName>
        <fullName evidence="1">Uncharacterized protein</fullName>
    </submittedName>
</protein>
<dbReference type="AlphaFoldDB" id="K9UP15"/>